<evidence type="ECO:0000256" key="3">
    <source>
        <dbReference type="ARBA" id="ARBA00022917"/>
    </source>
</evidence>
<comment type="function">
    <text evidence="4 6">IF-3 binds to the 30S ribosomal subunit and shifts the equilibrium between 70S ribosomes and their 50S and 30S subunits in favor of the free subunits, thus enhancing the availability of 30S subunits on which protein synthesis initiation begins.</text>
</comment>
<evidence type="ECO:0000259" key="8">
    <source>
        <dbReference type="Pfam" id="PF00707"/>
    </source>
</evidence>
<dbReference type="Gene3D" id="3.30.110.10">
    <property type="entry name" value="Translation initiation factor 3 (IF-3), C-terminal domain"/>
    <property type="match status" value="1"/>
</dbReference>
<feature type="domain" description="Translation initiation factor 3 C-terminal" evidence="8">
    <location>
        <begin position="80"/>
        <end position="163"/>
    </location>
</feature>
<dbReference type="Pfam" id="PF05198">
    <property type="entry name" value="IF3_N"/>
    <property type="match status" value="1"/>
</dbReference>
<dbReference type="GO" id="GO:0005737">
    <property type="term" value="C:cytoplasm"/>
    <property type="evidence" value="ECO:0007669"/>
    <property type="project" value="UniProtKB-SubCell"/>
</dbReference>
<dbReference type="GO" id="GO:0043022">
    <property type="term" value="F:ribosome binding"/>
    <property type="evidence" value="ECO:0007669"/>
    <property type="project" value="TreeGrafter"/>
</dbReference>
<dbReference type="PANTHER" id="PTHR10938:SF0">
    <property type="entry name" value="TRANSLATION INITIATION FACTOR IF-3, MITOCHONDRIAL"/>
    <property type="match status" value="1"/>
</dbReference>
<proteinExistence type="inferred from homology"/>
<comment type="similarity">
    <text evidence="1 4 6">Belongs to the IF-3 family.</text>
</comment>
<dbReference type="InterPro" id="IPR036787">
    <property type="entry name" value="T_IF-3_N_sf"/>
</dbReference>
<dbReference type="EMBL" id="CP073100">
    <property type="protein sequence ID" value="QUE51168.1"/>
    <property type="molecule type" value="Genomic_DNA"/>
</dbReference>
<evidence type="ECO:0000313" key="11">
    <source>
        <dbReference type="Proteomes" id="UP000676169"/>
    </source>
</evidence>
<protein>
    <recommendedName>
        <fullName evidence="4 5">Translation initiation factor IF-3</fullName>
    </recommendedName>
</protein>
<dbReference type="Pfam" id="PF00707">
    <property type="entry name" value="IF3_C"/>
    <property type="match status" value="1"/>
</dbReference>
<keyword evidence="2 4" id="KW-0396">Initiation factor</keyword>
<evidence type="ECO:0000313" key="10">
    <source>
        <dbReference type="EMBL" id="QUE51168.1"/>
    </source>
</evidence>
<dbReference type="InterPro" id="IPR036788">
    <property type="entry name" value="T_IF-3_C_sf"/>
</dbReference>
<feature type="compositionally biased region" description="Acidic residues" evidence="7">
    <location>
        <begin position="181"/>
        <end position="208"/>
    </location>
</feature>
<dbReference type="PANTHER" id="PTHR10938">
    <property type="entry name" value="TRANSLATION INITIATION FACTOR IF-3"/>
    <property type="match status" value="1"/>
</dbReference>
<dbReference type="InterPro" id="IPR019814">
    <property type="entry name" value="Translation_initiation_fac_3_N"/>
</dbReference>
<dbReference type="RefSeq" id="WP_211631307.1">
    <property type="nucleotide sequence ID" value="NZ_CP073100.1"/>
</dbReference>
<dbReference type="PROSITE" id="PS00938">
    <property type="entry name" value="IF3"/>
    <property type="match status" value="1"/>
</dbReference>
<gene>
    <name evidence="4 10" type="primary">infC</name>
    <name evidence="10" type="ORF">KBB96_20225</name>
</gene>
<feature type="domain" description="Translation initiation factor 3 N-terminal" evidence="9">
    <location>
        <begin position="4"/>
        <end position="72"/>
    </location>
</feature>
<keyword evidence="11" id="KW-1185">Reference proteome</keyword>
<accession>A0A975G8Z4</accession>
<name>A0A975G8Z4_9BACT</name>
<dbReference type="SUPFAM" id="SSF54364">
    <property type="entry name" value="Translation initiation factor IF3, N-terminal domain"/>
    <property type="match status" value="1"/>
</dbReference>
<evidence type="ECO:0000256" key="1">
    <source>
        <dbReference type="ARBA" id="ARBA00005439"/>
    </source>
</evidence>
<dbReference type="Proteomes" id="UP000676169">
    <property type="component" value="Chromosome"/>
</dbReference>
<evidence type="ECO:0000256" key="2">
    <source>
        <dbReference type="ARBA" id="ARBA00022540"/>
    </source>
</evidence>
<dbReference type="Gene3D" id="3.10.20.80">
    <property type="entry name" value="Translation initiation factor 3 (IF-3), N-terminal domain"/>
    <property type="match status" value="1"/>
</dbReference>
<dbReference type="InterPro" id="IPR019815">
    <property type="entry name" value="Translation_initiation_fac_3_C"/>
</dbReference>
<feature type="region of interest" description="Disordered" evidence="7">
    <location>
        <begin position="178"/>
        <end position="217"/>
    </location>
</feature>
<dbReference type="HAMAP" id="MF_00080">
    <property type="entry name" value="IF_3"/>
    <property type="match status" value="1"/>
</dbReference>
<evidence type="ECO:0000256" key="6">
    <source>
        <dbReference type="RuleBase" id="RU000646"/>
    </source>
</evidence>
<organism evidence="10 11">
    <name type="scientific">Luteolibacter ambystomatis</name>
    <dbReference type="NCBI Taxonomy" id="2824561"/>
    <lineage>
        <taxon>Bacteria</taxon>
        <taxon>Pseudomonadati</taxon>
        <taxon>Verrucomicrobiota</taxon>
        <taxon>Verrucomicrobiia</taxon>
        <taxon>Verrucomicrobiales</taxon>
        <taxon>Verrucomicrobiaceae</taxon>
        <taxon>Luteolibacter</taxon>
    </lineage>
</organism>
<reference evidence="10" key="1">
    <citation type="submission" date="2021-04" db="EMBL/GenBank/DDBJ databases">
        <title>Luteolibacter sp. 32A isolated from the skin of an Anderson's salamander (Ambystoma andersonii).</title>
        <authorList>
            <person name="Spergser J."/>
            <person name="Busse H.-J."/>
        </authorList>
    </citation>
    <scope>NUCLEOTIDE SEQUENCE</scope>
    <source>
        <strain evidence="10">32A</strain>
    </source>
</reference>
<keyword evidence="4" id="KW-0963">Cytoplasm</keyword>
<dbReference type="InterPro" id="IPR019813">
    <property type="entry name" value="Translation_initiation_fac3_CS"/>
</dbReference>
<dbReference type="GO" id="GO:0032790">
    <property type="term" value="P:ribosome disassembly"/>
    <property type="evidence" value="ECO:0007669"/>
    <property type="project" value="TreeGrafter"/>
</dbReference>
<evidence type="ECO:0000256" key="5">
    <source>
        <dbReference type="NCBIfam" id="TIGR00168"/>
    </source>
</evidence>
<comment type="subunit">
    <text evidence="4 6">Monomer.</text>
</comment>
<dbReference type="AlphaFoldDB" id="A0A975G8Z4"/>
<dbReference type="KEGG" id="lamb:KBB96_20225"/>
<dbReference type="GO" id="GO:0003743">
    <property type="term" value="F:translation initiation factor activity"/>
    <property type="evidence" value="ECO:0007669"/>
    <property type="project" value="UniProtKB-UniRule"/>
</dbReference>
<keyword evidence="3 4" id="KW-0648">Protein biosynthesis</keyword>
<dbReference type="SUPFAM" id="SSF55200">
    <property type="entry name" value="Translation initiation factor IF3, C-terminal domain"/>
    <property type="match status" value="1"/>
</dbReference>
<dbReference type="NCBIfam" id="TIGR00168">
    <property type="entry name" value="infC"/>
    <property type="match status" value="1"/>
</dbReference>
<sequence>MTRINDRIRAPRVRVVMANGDQLGVMSSREALAKAQSLGLDLVEIAAQADPPVCKIVDYGKYKYEQAKLKKNQKSKNASRMKEVKFRVGTGTHDYNIKMGRAEGFLDTGHKVRFILQFRGRENAHKDLGFVVMKKIVEDLKQMGQVDQEARLNGRAIGMTLSPLPAHQRKRKFHLFHGELQEEDDFEEDEAEDFDESVGDDDESDAEESVASGESES</sequence>
<evidence type="ECO:0000256" key="4">
    <source>
        <dbReference type="HAMAP-Rule" id="MF_00080"/>
    </source>
</evidence>
<evidence type="ECO:0000256" key="7">
    <source>
        <dbReference type="SAM" id="MobiDB-lite"/>
    </source>
</evidence>
<comment type="subcellular location">
    <subcellularLocation>
        <location evidence="4 6">Cytoplasm</location>
    </subcellularLocation>
</comment>
<evidence type="ECO:0000259" key="9">
    <source>
        <dbReference type="Pfam" id="PF05198"/>
    </source>
</evidence>
<dbReference type="FunFam" id="3.10.20.80:FF:000001">
    <property type="entry name" value="Translation initiation factor IF-3"/>
    <property type="match status" value="1"/>
</dbReference>
<dbReference type="InterPro" id="IPR001288">
    <property type="entry name" value="Translation_initiation_fac_3"/>
</dbReference>